<dbReference type="GO" id="GO:0022857">
    <property type="term" value="F:transmembrane transporter activity"/>
    <property type="evidence" value="ECO:0007669"/>
    <property type="project" value="InterPro"/>
</dbReference>
<dbReference type="Proteomes" id="UP000250557">
    <property type="component" value="Chromosome"/>
</dbReference>
<evidence type="ECO:0000313" key="10">
    <source>
        <dbReference type="Proteomes" id="UP000250557"/>
    </source>
</evidence>
<dbReference type="NCBIfam" id="TIGR01730">
    <property type="entry name" value="RND_mfp"/>
    <property type="match status" value="1"/>
</dbReference>
<evidence type="ECO:0000256" key="1">
    <source>
        <dbReference type="ARBA" id="ARBA00004196"/>
    </source>
</evidence>
<dbReference type="Gene3D" id="2.40.50.100">
    <property type="match status" value="1"/>
</dbReference>
<feature type="domain" description="Multidrug resistance protein MdtA-like C-terminal permuted SH3" evidence="7">
    <location>
        <begin position="340"/>
        <end position="370"/>
    </location>
</feature>
<dbReference type="GO" id="GO:0005886">
    <property type="term" value="C:plasma membrane"/>
    <property type="evidence" value="ECO:0007669"/>
    <property type="project" value="TreeGrafter"/>
</dbReference>
<dbReference type="GO" id="GO:0030313">
    <property type="term" value="C:cell envelope"/>
    <property type="evidence" value="ECO:0007669"/>
    <property type="project" value="UniProtKB-SubCell"/>
</dbReference>
<dbReference type="Pfam" id="PF25944">
    <property type="entry name" value="Beta-barrel_RND"/>
    <property type="match status" value="1"/>
</dbReference>
<dbReference type="PANTHER" id="PTHR30158">
    <property type="entry name" value="ACRA/E-RELATED COMPONENT OF DRUG EFFLUX TRANSPORTER"/>
    <property type="match status" value="1"/>
</dbReference>
<dbReference type="InterPro" id="IPR058624">
    <property type="entry name" value="MdtA-like_HH"/>
</dbReference>
<dbReference type="Gene3D" id="2.40.30.170">
    <property type="match status" value="1"/>
</dbReference>
<comment type="similarity">
    <text evidence="2">Belongs to the membrane fusion protein (MFP) (TC 8.A.1) family.</text>
</comment>
<protein>
    <submittedName>
        <fullName evidence="8">Efflux RND transporter periplasmic adaptor subunit</fullName>
    </submittedName>
</protein>
<dbReference type="InterPro" id="IPR006143">
    <property type="entry name" value="RND_pump_MFP"/>
</dbReference>
<keyword evidence="3" id="KW-0175">Coiled coil</keyword>
<dbReference type="Pfam" id="PF25917">
    <property type="entry name" value="BSH_RND"/>
    <property type="match status" value="1"/>
</dbReference>
<evidence type="ECO:0000259" key="5">
    <source>
        <dbReference type="Pfam" id="PF25917"/>
    </source>
</evidence>
<sequence>MKHTYIYWLAPAALLTWASCGKPQKGGPAAMPPTPVYLADAKTAEAVYYDKYQGIVVSVNTVELRSQVPGFVTGIFFKEGDVVQKGKVLYEIDKRKYQAAFDQAKANVLSAEANLVKAQKDIDRYNMLLKSDAIARQTVDQAQAAYETNKSQVAVAKAALESARTDLSYATITAPFTGRIGISQVRLGTQVAAGTTLMNTISAEHPIGVDVVINEQDINRFYGLQKSSTDSTFKLVLPDGSKYNKTGKVLAIDRGVSNQTGSIKVRIQFPNEDDVLKDGMSCVLQVLNSQSGQRVQIPYKAVTEQMGEFFVFATRDTVVKDTAADKTVKDRRDTIAKQVKVKLGPRINSDVVIMDGIKQGDKVITDGFQRLRDGGRVTTGTAAPAGAAPKK</sequence>
<organism evidence="8 10">
    <name type="scientific">Mucilaginibacter rubeus</name>
    <dbReference type="NCBI Taxonomy" id="2027860"/>
    <lineage>
        <taxon>Bacteria</taxon>
        <taxon>Pseudomonadati</taxon>
        <taxon>Bacteroidota</taxon>
        <taxon>Sphingobacteriia</taxon>
        <taxon>Sphingobacteriales</taxon>
        <taxon>Sphingobacteriaceae</taxon>
        <taxon>Mucilaginibacter</taxon>
    </lineage>
</organism>
<evidence type="ECO:0000259" key="6">
    <source>
        <dbReference type="Pfam" id="PF25944"/>
    </source>
</evidence>
<dbReference type="InterPro" id="IPR058625">
    <property type="entry name" value="MdtA-like_BSH"/>
</dbReference>
<feature type="domain" description="Multidrug resistance protein MdtA-like beta-barrel" evidence="6">
    <location>
        <begin position="206"/>
        <end position="281"/>
    </location>
</feature>
<dbReference type="GO" id="GO:0046677">
    <property type="term" value="P:response to antibiotic"/>
    <property type="evidence" value="ECO:0007669"/>
    <property type="project" value="TreeGrafter"/>
</dbReference>
<dbReference type="RefSeq" id="WP_112655846.1">
    <property type="nucleotide sequence ID" value="NZ_CP043451.1"/>
</dbReference>
<dbReference type="SUPFAM" id="SSF111369">
    <property type="entry name" value="HlyD-like secretion proteins"/>
    <property type="match status" value="1"/>
</dbReference>
<evidence type="ECO:0000313" key="9">
    <source>
        <dbReference type="EMBL" id="QTE48429.1"/>
    </source>
</evidence>
<dbReference type="EMBL" id="CP043451">
    <property type="protein sequence ID" value="QEM02827.1"/>
    <property type="molecule type" value="Genomic_DNA"/>
</dbReference>
<comment type="subcellular location">
    <subcellularLocation>
        <location evidence="1">Cell envelope</location>
    </subcellularLocation>
</comment>
<feature type="domain" description="Multidrug resistance protein MdtA-like alpha-helical hairpin" evidence="4">
    <location>
        <begin position="102"/>
        <end position="170"/>
    </location>
</feature>
<dbReference type="AlphaFoldDB" id="A0AAE6MH51"/>
<feature type="domain" description="Multidrug resistance protein MdtA-like barrel-sandwich hybrid" evidence="5">
    <location>
        <begin position="60"/>
        <end position="199"/>
    </location>
</feature>
<dbReference type="Pfam" id="PF25876">
    <property type="entry name" value="HH_MFP_RND"/>
    <property type="match status" value="1"/>
</dbReference>
<evidence type="ECO:0000256" key="2">
    <source>
        <dbReference type="ARBA" id="ARBA00009477"/>
    </source>
</evidence>
<evidence type="ECO:0000313" key="11">
    <source>
        <dbReference type="Proteomes" id="UP000663940"/>
    </source>
</evidence>
<accession>A0AAE6MH51</accession>
<dbReference type="PROSITE" id="PS51257">
    <property type="entry name" value="PROKAR_LIPOPROTEIN"/>
    <property type="match status" value="1"/>
</dbReference>
<dbReference type="Gene3D" id="1.10.287.470">
    <property type="entry name" value="Helix hairpin bin"/>
    <property type="match status" value="1"/>
</dbReference>
<evidence type="ECO:0000313" key="8">
    <source>
        <dbReference type="EMBL" id="QEM02827.1"/>
    </source>
</evidence>
<evidence type="ECO:0000259" key="7">
    <source>
        <dbReference type="Pfam" id="PF25967"/>
    </source>
</evidence>
<dbReference type="InterPro" id="IPR058627">
    <property type="entry name" value="MdtA-like_C"/>
</dbReference>
<dbReference type="Pfam" id="PF25967">
    <property type="entry name" value="RND-MFP_C"/>
    <property type="match status" value="1"/>
</dbReference>
<feature type="coiled-coil region" evidence="3">
    <location>
        <begin position="94"/>
        <end position="121"/>
    </location>
</feature>
<reference evidence="8 10" key="1">
    <citation type="submission" date="2019-08" db="EMBL/GenBank/DDBJ databases">
        <title>Comparative genome analysis confer to the adaptation heavy metal polluted environment.</title>
        <authorList>
            <person name="Li Y."/>
        </authorList>
    </citation>
    <scope>NUCLEOTIDE SEQUENCE [LARGE SCALE GENOMIC DNA]</scope>
    <source>
        <strain evidence="8 10">P2</strain>
    </source>
</reference>
<reference evidence="9 11" key="2">
    <citation type="submission" date="2021-03" db="EMBL/GenBank/DDBJ databases">
        <title>Mucilaginibacter strains isolated from gold and copper mining confer multi heavy-metal resistance.</title>
        <authorList>
            <person name="Li Y."/>
        </authorList>
    </citation>
    <scope>NUCLEOTIDE SEQUENCE [LARGE SCALE GENOMIC DNA]</scope>
    <source>
        <strain evidence="9 11">P2-4</strain>
    </source>
</reference>
<name>A0AAE6MH51_9SPHI</name>
<dbReference type="Proteomes" id="UP000663940">
    <property type="component" value="Chromosome"/>
</dbReference>
<dbReference type="Gene3D" id="2.40.420.20">
    <property type="match status" value="1"/>
</dbReference>
<dbReference type="InterPro" id="IPR058626">
    <property type="entry name" value="MdtA-like_b-barrel"/>
</dbReference>
<evidence type="ECO:0000256" key="3">
    <source>
        <dbReference type="SAM" id="Coils"/>
    </source>
</evidence>
<evidence type="ECO:0000259" key="4">
    <source>
        <dbReference type="Pfam" id="PF25876"/>
    </source>
</evidence>
<proteinExistence type="inferred from homology"/>
<keyword evidence="11" id="KW-1185">Reference proteome</keyword>
<dbReference type="EMBL" id="CP071880">
    <property type="protein sequence ID" value="QTE48429.1"/>
    <property type="molecule type" value="Genomic_DNA"/>
</dbReference>
<gene>
    <name evidence="8" type="ORF">DIU31_004595</name>
    <name evidence="9" type="ORF">J3L21_23130</name>
</gene>